<dbReference type="GO" id="GO:0070475">
    <property type="term" value="P:rRNA base methylation"/>
    <property type="evidence" value="ECO:0007669"/>
    <property type="project" value="TreeGrafter"/>
</dbReference>
<dbReference type="PRINTS" id="PR02008">
    <property type="entry name" value="RCMTFAMILY"/>
</dbReference>
<dbReference type="GO" id="GO:0005730">
    <property type="term" value="C:nucleolus"/>
    <property type="evidence" value="ECO:0007669"/>
    <property type="project" value="TreeGrafter"/>
</dbReference>
<evidence type="ECO:0000256" key="2">
    <source>
        <dbReference type="SAM" id="MobiDB-lite"/>
    </source>
</evidence>
<keyword evidence="1" id="KW-0694">RNA-binding</keyword>
<keyword evidence="1" id="KW-0808">Transferase</keyword>
<dbReference type="GO" id="GO:0003723">
    <property type="term" value="F:RNA binding"/>
    <property type="evidence" value="ECO:0007669"/>
    <property type="project" value="UniProtKB-UniRule"/>
</dbReference>
<feature type="region of interest" description="Disordered" evidence="2">
    <location>
        <begin position="70"/>
        <end position="105"/>
    </location>
</feature>
<dbReference type="AlphaFoldDB" id="A0A077R291"/>
<comment type="caution">
    <text evidence="1">Lacks conserved residue(s) required for the propagation of feature annotation.</text>
</comment>
<dbReference type="PANTHER" id="PTHR22807:SF4">
    <property type="entry name" value="28S RRNA (CYTOSINE-C(5))-METHYLTRANSFERASE"/>
    <property type="match status" value="1"/>
</dbReference>
<protein>
    <recommendedName>
        <fullName evidence="3">SAM-dependent MTase RsmB/NOP-type domain-containing protein</fullName>
    </recommendedName>
</protein>
<feature type="compositionally biased region" description="Basic and acidic residues" evidence="2">
    <location>
        <begin position="607"/>
        <end position="616"/>
    </location>
</feature>
<evidence type="ECO:0000313" key="4">
    <source>
        <dbReference type="EMBL" id="CDI56635.1"/>
    </source>
</evidence>
<feature type="compositionally biased region" description="Acidic residues" evidence="2">
    <location>
        <begin position="591"/>
        <end position="606"/>
    </location>
</feature>
<organism evidence="4">
    <name type="scientific">Melanopsichium pennsylvanicum 4</name>
    <dbReference type="NCBI Taxonomy" id="1398559"/>
    <lineage>
        <taxon>Eukaryota</taxon>
        <taxon>Fungi</taxon>
        <taxon>Dikarya</taxon>
        <taxon>Basidiomycota</taxon>
        <taxon>Ustilaginomycotina</taxon>
        <taxon>Ustilaginomycetes</taxon>
        <taxon>Ustilaginales</taxon>
        <taxon>Ustilaginaceae</taxon>
        <taxon>Melanopsichium</taxon>
    </lineage>
</organism>
<feature type="compositionally biased region" description="Basic residues" evidence="2">
    <location>
        <begin position="89"/>
        <end position="105"/>
    </location>
</feature>
<feature type="compositionally biased region" description="Basic and acidic residues" evidence="2">
    <location>
        <begin position="76"/>
        <end position="88"/>
    </location>
</feature>
<proteinExistence type="inferred from homology"/>
<accession>A0A077R291</accession>
<dbReference type="SUPFAM" id="SSF53335">
    <property type="entry name" value="S-adenosyl-L-methionine-dependent methyltransferases"/>
    <property type="match status" value="1"/>
</dbReference>
<dbReference type="PANTHER" id="PTHR22807">
    <property type="entry name" value="NOP2 YEAST -RELATED NOL1/NOP2/FMU SUN DOMAIN-CONTAINING"/>
    <property type="match status" value="1"/>
</dbReference>
<feature type="compositionally biased region" description="Basic residues" evidence="2">
    <location>
        <begin position="626"/>
        <end position="640"/>
    </location>
</feature>
<keyword evidence="1" id="KW-0489">Methyltransferase</keyword>
<dbReference type="EMBL" id="HG529695">
    <property type="protein sequence ID" value="CDI56635.1"/>
    <property type="molecule type" value="Genomic_DNA"/>
</dbReference>
<dbReference type="InterPro" id="IPR023267">
    <property type="entry name" value="RCMT"/>
</dbReference>
<dbReference type="Gene3D" id="3.40.50.150">
    <property type="entry name" value="Vaccinia Virus protein VP39"/>
    <property type="match status" value="1"/>
</dbReference>
<keyword evidence="1" id="KW-0949">S-adenosyl-L-methionine</keyword>
<sequence length="648" mass="71647">MADFYIRSAASLDRVLRDECSVKAAAAAHSDSGRVLAVLINSLAYRTALMIALEDSKVIKAEAKVFTLSSPTSKGDNGKGKAQDEDSSKKKKDKNKKPWNKYGHKKETRVWPSKEAFLLVLAHDLLFQNRGIQAAKTWPPKVTLERYKPSLHSSLVKQQLRQKLVKISDLRSGALYQEMVARMPRWVRINPLRATAAEVHAWLAENRFVRLPNGTEEITGLKEYVESQHVPGLLAFHPKATSGLLAGEMYKGNWVVLQDLASCFPAYILNPPGNAQVIDATSAPGNKSSHVSAIMYSKSLATTSTSSFHITEDNEDGEKDSNARGNVFAFERDTPRYKTLTKRLAAVGALRDPKVRLFAATGNVIPERKDFLTTDPQDFVKVTHMLVDPSCSGSGIVNRLDFLKEDDDVEDQPPPCSPNASSSLPRKTTLKASLQDETQEEEEGEGGGAEMSKLEKRLKQLSEFQLLMVRHAFKFVNLQKVVYSTCSIHAQENENVVIRALDTPEAKENGWVLAPRRDVIPSWPVRGDAKACGGDKIVADSVIRCVPGGVGEGDKPHVESCNGFFVACFVKKGKNGAEGLGKRARQGSADNVEDADDAEEEQEENIEQNHEGEKVKLATSGGNRLANRKKKLQKKRKKQRLQHEQQQS</sequence>
<feature type="active site" description="Nucleophile" evidence="1">
    <location>
        <position position="486"/>
    </location>
</feature>
<feature type="binding site" evidence="1">
    <location>
        <position position="331"/>
    </location>
    <ligand>
        <name>S-adenosyl-L-methionine</name>
        <dbReference type="ChEBI" id="CHEBI:59789"/>
    </ligand>
</feature>
<feature type="domain" description="SAM-dependent MTase RsmB/NOP-type" evidence="3">
    <location>
        <begin position="175"/>
        <end position="572"/>
    </location>
</feature>
<name>A0A077R291_9BASI</name>
<feature type="binding site" evidence="1">
    <location>
        <position position="388"/>
    </location>
    <ligand>
        <name>S-adenosyl-L-methionine</name>
        <dbReference type="ChEBI" id="CHEBI:59789"/>
    </ligand>
</feature>
<feature type="region of interest" description="Disordered" evidence="2">
    <location>
        <begin position="406"/>
        <end position="451"/>
    </location>
</feature>
<dbReference type="GO" id="GO:0008173">
    <property type="term" value="F:RNA methyltransferase activity"/>
    <property type="evidence" value="ECO:0007669"/>
    <property type="project" value="InterPro"/>
</dbReference>
<reference evidence="4" key="1">
    <citation type="journal article" date="2014" name="Genome Biol. Evol.">
        <title>Gene Loss Rather Than Gene Gain Is Associated with a Host Jump from Monocots to Dicots in the Smut Fungus Melanopsichium pennsylvanicum.</title>
        <authorList>
            <person name="Sharma R."/>
            <person name="Mishra B."/>
            <person name="Runge F."/>
            <person name="Thines M."/>
        </authorList>
    </citation>
    <scope>NUCLEOTIDE SEQUENCE</scope>
    <source>
        <strain evidence="4">4</strain>
    </source>
</reference>
<dbReference type="InterPro" id="IPR029063">
    <property type="entry name" value="SAM-dependent_MTases_sf"/>
</dbReference>
<comment type="similarity">
    <text evidence="1">Belongs to the class I-like SAM-binding methyltransferase superfamily. RsmB/NOP family.</text>
</comment>
<dbReference type="Gene3D" id="3.30.70.1170">
    <property type="entry name" value="Sun protein, domain 3"/>
    <property type="match status" value="1"/>
</dbReference>
<dbReference type="PROSITE" id="PS51686">
    <property type="entry name" value="SAM_MT_RSMB_NOP"/>
    <property type="match status" value="1"/>
</dbReference>
<evidence type="ECO:0000259" key="3">
    <source>
        <dbReference type="PROSITE" id="PS51686"/>
    </source>
</evidence>
<feature type="compositionally biased region" description="Polar residues" evidence="2">
    <location>
        <begin position="418"/>
        <end position="436"/>
    </location>
</feature>
<dbReference type="InterPro" id="IPR001678">
    <property type="entry name" value="MeTrfase_RsmB-F_NOP2_dom"/>
</dbReference>
<feature type="region of interest" description="Disordered" evidence="2">
    <location>
        <begin position="578"/>
        <end position="648"/>
    </location>
</feature>
<evidence type="ECO:0000256" key="1">
    <source>
        <dbReference type="PROSITE-ProRule" id="PRU01023"/>
    </source>
</evidence>